<reference evidence="2" key="1">
    <citation type="journal article" date="2015" name="Nature">
        <title>Complex archaea that bridge the gap between prokaryotes and eukaryotes.</title>
        <authorList>
            <person name="Spang A."/>
            <person name="Saw J.H."/>
            <person name="Jorgensen S.L."/>
            <person name="Zaremba-Niedzwiedzka K."/>
            <person name="Martijn J."/>
            <person name="Lind A.E."/>
            <person name="van Eijk R."/>
            <person name="Schleper C."/>
            <person name="Guy L."/>
            <person name="Ettema T.J."/>
        </authorList>
    </citation>
    <scope>NUCLEOTIDE SEQUENCE</scope>
</reference>
<dbReference type="InterPro" id="IPR009061">
    <property type="entry name" value="DNA-bd_dom_put_sf"/>
</dbReference>
<proteinExistence type="predicted"/>
<dbReference type="Gene3D" id="1.10.238.160">
    <property type="match status" value="1"/>
</dbReference>
<comment type="caution">
    <text evidence="2">The sequence shown here is derived from an EMBL/GenBank/DDBJ whole genome shotgun (WGS) entry which is preliminary data.</text>
</comment>
<feature type="domain" description="Helix-turn-helix" evidence="1">
    <location>
        <begin position="6"/>
        <end position="56"/>
    </location>
</feature>
<sequence length="60" mass="7060">MTNSRYLSVDSVAKRFEVSKATIWRWTQCQQLPKPVKLNGSTRWKLSDIEGWENERAYIG</sequence>
<evidence type="ECO:0000313" key="2">
    <source>
        <dbReference type="EMBL" id="KKK95223.1"/>
    </source>
</evidence>
<organism evidence="2">
    <name type="scientific">marine sediment metagenome</name>
    <dbReference type="NCBI Taxonomy" id="412755"/>
    <lineage>
        <taxon>unclassified sequences</taxon>
        <taxon>metagenomes</taxon>
        <taxon>ecological metagenomes</taxon>
    </lineage>
</organism>
<evidence type="ECO:0000259" key="1">
    <source>
        <dbReference type="Pfam" id="PF12728"/>
    </source>
</evidence>
<name>A0A0F8ZMZ8_9ZZZZ</name>
<accession>A0A0F8ZMZ8</accession>
<dbReference type="AlphaFoldDB" id="A0A0F8ZMZ8"/>
<dbReference type="InterPro" id="IPR041657">
    <property type="entry name" value="HTH_17"/>
</dbReference>
<dbReference type="SUPFAM" id="SSF46955">
    <property type="entry name" value="Putative DNA-binding domain"/>
    <property type="match status" value="1"/>
</dbReference>
<protein>
    <recommendedName>
        <fullName evidence="1">Helix-turn-helix domain-containing protein</fullName>
    </recommendedName>
</protein>
<dbReference type="EMBL" id="LAZR01047003">
    <property type="protein sequence ID" value="KKK95223.1"/>
    <property type="molecule type" value="Genomic_DNA"/>
</dbReference>
<dbReference type="Pfam" id="PF12728">
    <property type="entry name" value="HTH_17"/>
    <property type="match status" value="1"/>
</dbReference>
<gene>
    <name evidence="2" type="ORF">LCGC14_2674970</name>
</gene>